<keyword evidence="6" id="KW-1185">Reference proteome</keyword>
<evidence type="ECO:0000256" key="1">
    <source>
        <dbReference type="ARBA" id="ARBA00022741"/>
    </source>
</evidence>
<dbReference type="InterPro" id="IPR035647">
    <property type="entry name" value="EFG_III/V"/>
</dbReference>
<organism evidence="7">
    <name type="scientific">Enterobius vermicularis</name>
    <name type="common">Human pinworm</name>
    <dbReference type="NCBI Taxonomy" id="51028"/>
    <lineage>
        <taxon>Eukaryota</taxon>
        <taxon>Metazoa</taxon>
        <taxon>Ecdysozoa</taxon>
        <taxon>Nematoda</taxon>
        <taxon>Chromadorea</taxon>
        <taxon>Rhabditida</taxon>
        <taxon>Spirurina</taxon>
        <taxon>Oxyuridomorpha</taxon>
        <taxon>Oxyuroidea</taxon>
        <taxon>Oxyuridae</taxon>
        <taxon>Enterobius</taxon>
    </lineage>
</organism>
<dbReference type="InterPro" id="IPR009000">
    <property type="entry name" value="Transl_B-barrel_sf"/>
</dbReference>
<dbReference type="PANTHER" id="PTHR43261">
    <property type="entry name" value="TRANSLATION ELONGATION FACTOR G-RELATED"/>
    <property type="match status" value="1"/>
</dbReference>
<dbReference type="CDD" id="cd16262">
    <property type="entry name" value="EFG_III"/>
    <property type="match status" value="1"/>
</dbReference>
<dbReference type="Pfam" id="PF00679">
    <property type="entry name" value="EFG_C"/>
    <property type="match status" value="1"/>
</dbReference>
<dbReference type="InterPro" id="IPR000640">
    <property type="entry name" value="EFG_V-like"/>
</dbReference>
<dbReference type="GO" id="GO:0005739">
    <property type="term" value="C:mitochondrion"/>
    <property type="evidence" value="ECO:0007669"/>
    <property type="project" value="TreeGrafter"/>
</dbReference>
<dbReference type="InterPro" id="IPR014721">
    <property type="entry name" value="Ribsml_uS5_D2-typ_fold_subgr"/>
</dbReference>
<dbReference type="PANTHER" id="PTHR43261:SF1">
    <property type="entry name" value="RIBOSOME-RELEASING FACTOR 2, MITOCHONDRIAL"/>
    <property type="match status" value="1"/>
</dbReference>
<dbReference type="Gene3D" id="3.30.230.10">
    <property type="match status" value="1"/>
</dbReference>
<dbReference type="InterPro" id="IPR009022">
    <property type="entry name" value="EFG_III"/>
</dbReference>
<dbReference type="SUPFAM" id="SSF50447">
    <property type="entry name" value="Translation proteins"/>
    <property type="match status" value="1"/>
</dbReference>
<evidence type="ECO:0000256" key="2">
    <source>
        <dbReference type="ARBA" id="ARBA00022917"/>
    </source>
</evidence>
<dbReference type="GO" id="GO:0003924">
    <property type="term" value="F:GTPase activity"/>
    <property type="evidence" value="ECO:0007669"/>
    <property type="project" value="TreeGrafter"/>
</dbReference>
<evidence type="ECO:0000313" key="7">
    <source>
        <dbReference type="WBParaSite" id="EVEC_0000619101-mRNA-1"/>
    </source>
</evidence>
<dbReference type="EMBL" id="UXUI01008274">
    <property type="protein sequence ID" value="VDD91051.1"/>
    <property type="molecule type" value="Genomic_DNA"/>
</dbReference>
<dbReference type="Gene3D" id="3.30.70.240">
    <property type="match status" value="1"/>
</dbReference>
<evidence type="ECO:0000313" key="5">
    <source>
        <dbReference type="EMBL" id="VDD91051.1"/>
    </source>
</evidence>
<accession>A0A0N4V7C7</accession>
<dbReference type="GO" id="GO:0005525">
    <property type="term" value="F:GTP binding"/>
    <property type="evidence" value="ECO:0007669"/>
    <property type="project" value="UniProtKB-KW"/>
</dbReference>
<keyword evidence="2" id="KW-0648">Protein biosynthesis</keyword>
<dbReference type="InterPro" id="IPR027417">
    <property type="entry name" value="P-loop_NTPase"/>
</dbReference>
<evidence type="ECO:0000313" key="6">
    <source>
        <dbReference type="Proteomes" id="UP000274131"/>
    </source>
</evidence>
<dbReference type="GO" id="GO:0032790">
    <property type="term" value="P:ribosome disassembly"/>
    <property type="evidence" value="ECO:0007669"/>
    <property type="project" value="TreeGrafter"/>
</dbReference>
<dbReference type="SMART" id="SM00838">
    <property type="entry name" value="EFG_C"/>
    <property type="match status" value="1"/>
</dbReference>
<dbReference type="InterPro" id="IPR053905">
    <property type="entry name" value="EF-G-like_DII"/>
</dbReference>
<dbReference type="Gene3D" id="2.40.30.10">
    <property type="entry name" value="Translation factors"/>
    <property type="match status" value="1"/>
</dbReference>
<evidence type="ECO:0000256" key="3">
    <source>
        <dbReference type="ARBA" id="ARBA00023134"/>
    </source>
</evidence>
<protein>
    <submittedName>
        <fullName evidence="7">EFG_C domain-containing protein</fullName>
    </submittedName>
</protein>
<dbReference type="AlphaFoldDB" id="A0A0N4V7C7"/>
<keyword evidence="1" id="KW-0547">Nucleotide-binding</keyword>
<dbReference type="Gene3D" id="3.30.70.870">
    <property type="entry name" value="Elongation Factor G (Translational Gtpase), domain 3"/>
    <property type="match status" value="1"/>
</dbReference>
<dbReference type="GO" id="GO:0032543">
    <property type="term" value="P:mitochondrial translation"/>
    <property type="evidence" value="ECO:0007669"/>
    <property type="project" value="TreeGrafter"/>
</dbReference>
<dbReference type="InterPro" id="IPR041095">
    <property type="entry name" value="EFG_II"/>
</dbReference>
<proteinExistence type="predicted"/>
<evidence type="ECO:0000259" key="4">
    <source>
        <dbReference type="SMART" id="SM00838"/>
    </source>
</evidence>
<sequence length="538" mass="59842">MNDTLTLGREEMLSKLADADDDFATWLLSESSSNNSNSNAIINGCLRKNTLSLNIVPVVCGSALRCTESVRPVLNLVARFFPAPVQRNNLIRKVFEDELSALVFKINHDKRHGQNCYVRIYTGTLKNGSSLYNASRDKVEDRVTTFFPYSDVLKPVDFVQAGEIAVVSGLHSTVTGDTLLQSESSFKRAKQRLKKSVEENVASSVTNAFFQNFEMDDPDKSVLLAGIRTPDPVFFCSIEPPDSISRQSFEKALREITIEDPSVRVRLDNDTLQTVIEAMGELHIEIVKDRLYRDYGLKVFMGPLQVAYREIFDGNIAHSATASSVVGERKMKHECSVTLEIFSDQKARPFEKVELQLQERDSFLRPEWIKAVNEGCANALLSGPVLGFPVMGVKIALKLLNVSGGRILPSIISASACKCVREALSKVTMHLIEPVMEAEVELTGSERQNCFNAVIQEITSRRGIILKMVGKKDQNHNLCIFSRIPVAETLGFSNALRSLTSGLGTLHMRVAGYVDVPPEQQNVIVQKVKRAWIRSSII</sequence>
<dbReference type="STRING" id="51028.A0A0N4V7C7"/>
<dbReference type="InterPro" id="IPR020568">
    <property type="entry name" value="Ribosomal_Su5_D2-typ_SF"/>
</dbReference>
<dbReference type="OrthoDB" id="198619at2759"/>
<dbReference type="SUPFAM" id="SSF54211">
    <property type="entry name" value="Ribosomal protein S5 domain 2-like"/>
    <property type="match status" value="1"/>
</dbReference>
<dbReference type="SUPFAM" id="SSF54980">
    <property type="entry name" value="EF-G C-terminal domain-like"/>
    <property type="match status" value="2"/>
</dbReference>
<feature type="domain" description="Elongation factor EFG" evidence="4">
    <location>
        <begin position="430"/>
        <end position="524"/>
    </location>
</feature>
<name>A0A0N4V7C7_ENTVE</name>
<dbReference type="Proteomes" id="UP000274131">
    <property type="component" value="Unassembled WGS sequence"/>
</dbReference>
<gene>
    <name evidence="5" type="ORF">EVEC_LOCUS5802</name>
</gene>
<dbReference type="CDD" id="cd01514">
    <property type="entry name" value="Elongation_Factor_C"/>
    <property type="match status" value="1"/>
</dbReference>
<dbReference type="Pfam" id="PF14492">
    <property type="entry name" value="EFG_III"/>
    <property type="match status" value="1"/>
</dbReference>
<keyword evidence="3" id="KW-0342">GTP-binding</keyword>
<reference evidence="7" key="1">
    <citation type="submission" date="2017-02" db="UniProtKB">
        <authorList>
            <consortium name="WormBaseParasite"/>
        </authorList>
    </citation>
    <scope>IDENTIFICATION</scope>
</reference>
<dbReference type="Gene3D" id="3.40.50.300">
    <property type="entry name" value="P-loop containing nucleotide triphosphate hydrolases"/>
    <property type="match status" value="1"/>
</dbReference>
<dbReference type="WBParaSite" id="EVEC_0000619101-mRNA-1">
    <property type="protein sequence ID" value="EVEC_0000619101-mRNA-1"/>
    <property type="gene ID" value="EVEC_0000619101"/>
</dbReference>
<reference evidence="5 6" key="2">
    <citation type="submission" date="2018-10" db="EMBL/GenBank/DDBJ databases">
        <authorList>
            <consortium name="Pathogen Informatics"/>
        </authorList>
    </citation>
    <scope>NUCLEOTIDE SEQUENCE [LARGE SCALE GENOMIC DNA]</scope>
</reference>
<dbReference type="Pfam" id="PF22042">
    <property type="entry name" value="EF-G_D2"/>
    <property type="match status" value="1"/>
</dbReference>